<dbReference type="PANTHER" id="PTHR36766">
    <property type="entry name" value="PLANT BROAD-SPECTRUM MILDEW RESISTANCE PROTEIN RPW8"/>
    <property type="match status" value="1"/>
</dbReference>
<dbReference type="EMBL" id="JAQIZT010000006">
    <property type="protein sequence ID" value="KAJ6995320.1"/>
    <property type="molecule type" value="Genomic_DNA"/>
</dbReference>
<reference evidence="6" key="1">
    <citation type="journal article" date="2023" name="Mol. Ecol. Resour.">
        <title>Chromosome-level genome assembly of a triploid poplar Populus alba 'Berolinensis'.</title>
        <authorList>
            <person name="Chen S."/>
            <person name="Yu Y."/>
            <person name="Wang X."/>
            <person name="Wang S."/>
            <person name="Zhang T."/>
            <person name="Zhou Y."/>
            <person name="He R."/>
            <person name="Meng N."/>
            <person name="Wang Y."/>
            <person name="Liu W."/>
            <person name="Liu Z."/>
            <person name="Liu J."/>
            <person name="Guo Q."/>
            <person name="Huang H."/>
            <person name="Sederoff R.R."/>
            <person name="Wang G."/>
            <person name="Qu G."/>
            <person name="Chen S."/>
        </authorList>
    </citation>
    <scope>NUCLEOTIDE SEQUENCE</scope>
    <source>
        <strain evidence="6">SC-2020</strain>
    </source>
</reference>
<keyword evidence="7" id="KW-1185">Reference proteome</keyword>
<dbReference type="GO" id="GO:0005524">
    <property type="term" value="F:ATP binding"/>
    <property type="evidence" value="ECO:0007669"/>
    <property type="project" value="UniProtKB-KW"/>
</dbReference>
<dbReference type="Gene3D" id="1.20.5.4130">
    <property type="match status" value="1"/>
</dbReference>
<dbReference type="Pfam" id="PF18052">
    <property type="entry name" value="Rx_N"/>
    <property type="match status" value="1"/>
</dbReference>
<feature type="domain" description="Disease resistance N-terminal" evidence="5">
    <location>
        <begin position="12"/>
        <end position="98"/>
    </location>
</feature>
<comment type="caution">
    <text evidence="6">The sequence shown here is derived from an EMBL/GenBank/DDBJ whole genome shotgun (WGS) entry which is preliminary data.</text>
</comment>
<dbReference type="AlphaFoldDB" id="A0AAD6QRH9"/>
<dbReference type="PANTHER" id="PTHR36766:SF40">
    <property type="entry name" value="DISEASE RESISTANCE PROTEIN RGA3"/>
    <property type="match status" value="1"/>
</dbReference>
<dbReference type="Proteomes" id="UP001164929">
    <property type="component" value="Chromosome 6"/>
</dbReference>
<dbReference type="InterPro" id="IPR038005">
    <property type="entry name" value="RX-like_CC"/>
</dbReference>
<name>A0AAD6QRH9_9ROSI</name>
<keyword evidence="1" id="KW-0677">Repeat</keyword>
<proteinExistence type="predicted"/>
<dbReference type="Gene3D" id="3.80.10.10">
    <property type="entry name" value="Ribonuclease Inhibitor"/>
    <property type="match status" value="1"/>
</dbReference>
<evidence type="ECO:0000256" key="1">
    <source>
        <dbReference type="ARBA" id="ARBA00022737"/>
    </source>
</evidence>
<gene>
    <name evidence="6" type="ORF">NC653_017946</name>
</gene>
<organism evidence="6 7">
    <name type="scientific">Populus alba x Populus x berolinensis</name>
    <dbReference type="NCBI Taxonomy" id="444605"/>
    <lineage>
        <taxon>Eukaryota</taxon>
        <taxon>Viridiplantae</taxon>
        <taxon>Streptophyta</taxon>
        <taxon>Embryophyta</taxon>
        <taxon>Tracheophyta</taxon>
        <taxon>Spermatophyta</taxon>
        <taxon>Magnoliopsida</taxon>
        <taxon>eudicotyledons</taxon>
        <taxon>Gunneridae</taxon>
        <taxon>Pentapetalae</taxon>
        <taxon>rosids</taxon>
        <taxon>fabids</taxon>
        <taxon>Malpighiales</taxon>
        <taxon>Salicaceae</taxon>
        <taxon>Saliceae</taxon>
        <taxon>Populus</taxon>
    </lineage>
</organism>
<keyword evidence="3" id="KW-0611">Plant defense</keyword>
<accession>A0AAD6QRH9</accession>
<dbReference type="InterPro" id="IPR041118">
    <property type="entry name" value="Rx_N"/>
</dbReference>
<keyword evidence="4" id="KW-0067">ATP-binding</keyword>
<dbReference type="GO" id="GO:0006952">
    <property type="term" value="P:defense response"/>
    <property type="evidence" value="ECO:0007669"/>
    <property type="project" value="UniProtKB-KW"/>
</dbReference>
<dbReference type="InterPro" id="IPR032675">
    <property type="entry name" value="LRR_dom_sf"/>
</dbReference>
<evidence type="ECO:0000256" key="2">
    <source>
        <dbReference type="ARBA" id="ARBA00022741"/>
    </source>
</evidence>
<evidence type="ECO:0000256" key="3">
    <source>
        <dbReference type="ARBA" id="ARBA00022821"/>
    </source>
</evidence>
<protein>
    <recommendedName>
        <fullName evidence="5">Disease resistance N-terminal domain-containing protein</fullName>
    </recommendedName>
</protein>
<evidence type="ECO:0000313" key="6">
    <source>
        <dbReference type="EMBL" id="KAJ6995320.1"/>
    </source>
</evidence>
<evidence type="ECO:0000313" key="7">
    <source>
        <dbReference type="Proteomes" id="UP001164929"/>
    </source>
</evidence>
<evidence type="ECO:0000259" key="5">
    <source>
        <dbReference type="Pfam" id="PF18052"/>
    </source>
</evidence>
<keyword evidence="2" id="KW-0547">Nucleotide-binding</keyword>
<evidence type="ECO:0000256" key="4">
    <source>
        <dbReference type="ARBA" id="ARBA00022840"/>
    </source>
</evidence>
<sequence>MAECVLFNIAEEIVKKLGPLGTQEIALWWGVKDQLSMLMSTVTRIKGVLQDAEEQVQKPPAQLEDWLGKLQEAVYDAEDLLDDFSTEVQRKRLMSRNKIPREGWWKRWSRDEMNDDSDESTIEEGLIMLSFPRLSSLSIGVCPNLTSMPLFPTLDEDLYLDGTSSMPLQQTMKMTSPVSSSSFFRPLSKLKSLYMHSIDDMESLPEVGLQNLSSLQWLSIMACSRLKSLPLPDQGMHSLQKLEFTFCQELKSLSESESQGTIPYLPSLQELIIIGCSGRTTRWGKKREEEWPNIKHIPYIEIGLRILDAAIDISYIFTGCNSDTMIGLGFDKVEKACDKLDRNLFTLHTLHIHFICKTKLQSKSLIQSQMVESSVHSGVVLINQTPNIHINSPINWSLTDSNNAQACWLRQTLPLTSCTFPLFQEYYPTRESARSLEDEGLRCSTVLMNFNPTKLDHDVYGLKGCLQGFNWPFATRYMLSKQFTVDELNIWRAGLSRSATLVSLIIKKPTSSGF</sequence>
<dbReference type="SUPFAM" id="SSF52058">
    <property type="entry name" value="L domain-like"/>
    <property type="match status" value="1"/>
</dbReference>
<dbReference type="CDD" id="cd14798">
    <property type="entry name" value="RX-CC_like"/>
    <property type="match status" value="1"/>
</dbReference>